<dbReference type="RefSeq" id="WP_400195365.1">
    <property type="nucleotide sequence ID" value="NZ_CAYAYE010000032.1"/>
</dbReference>
<sequence>MMKKMKKAMIAFAITIIILIASITVLSEYHSSVHPRDALTPPYNVSYNISGSITVDDDEQYVDLRNSNASLECIYTDRDEIISKLHLNVVLGNSESCDMYDLHLNKYNSAPIGSKRIENTILGGPEDIINPDYSMYIFEENGAEFEFHIYEPDMRIMNIFCRYNSLLLNETLGDKIGQFNIRLSVITYPQSGIPIEGKAVGPWEYSLKDLQNEELKSTLKIDCVSSARIADGDYLLLDKDVSKYCRVSLINDGGSVIVSTYARFYPSGVMDTDFTNINGKLYRIFDEKIGNTCANNRYEFGNITILMETESEDPFNTEILSIQVKYALTEVTYDNNGNITSEVTQSANYGWGAP</sequence>
<proteinExistence type="predicted"/>
<accession>A0A8J8PE81</accession>
<dbReference type="EMBL" id="LVVT01000002">
    <property type="protein sequence ID" value="TQS84397.1"/>
    <property type="molecule type" value="Genomic_DNA"/>
</dbReference>
<evidence type="ECO:0000313" key="1">
    <source>
        <dbReference type="EMBL" id="TQS84397.1"/>
    </source>
</evidence>
<protein>
    <submittedName>
        <fullName evidence="1">Uncharacterized protein</fullName>
    </submittedName>
</protein>
<name>A0A8J8PE81_9ARCH</name>
<dbReference type="Proteomes" id="UP000752814">
    <property type="component" value="Unassembled WGS sequence"/>
</dbReference>
<dbReference type="AlphaFoldDB" id="A0A8J8PE81"/>
<comment type="caution">
    <text evidence="1">The sequence shown here is derived from an EMBL/GenBank/DDBJ whole genome shotgun (WGS) entry which is preliminary data.</text>
</comment>
<reference evidence="1" key="1">
    <citation type="submission" date="2016-03" db="EMBL/GenBank/DDBJ databases">
        <authorList>
            <person name="Borrel G."/>
            <person name="Mccann A."/>
            <person name="O'Toole P.W."/>
        </authorList>
    </citation>
    <scope>NUCLEOTIDE SEQUENCE</scope>
    <source>
        <strain evidence="1">183</strain>
    </source>
</reference>
<organism evidence="1 2">
    <name type="scientific">Candidatus Methanomassiliicoccus intestinalis</name>
    <dbReference type="NCBI Taxonomy" id="1406512"/>
    <lineage>
        <taxon>Archaea</taxon>
        <taxon>Methanobacteriati</taxon>
        <taxon>Thermoplasmatota</taxon>
        <taxon>Thermoplasmata</taxon>
        <taxon>Methanomassiliicoccales</taxon>
        <taxon>Methanomassiliicoccaceae</taxon>
        <taxon>Methanomassiliicoccus</taxon>
    </lineage>
</organism>
<gene>
    <name evidence="1" type="ORF">A3207_06085</name>
</gene>
<evidence type="ECO:0000313" key="2">
    <source>
        <dbReference type="Proteomes" id="UP000752814"/>
    </source>
</evidence>